<accession>A0AC59Z1L0</accession>
<protein>
    <submittedName>
        <fullName evidence="1">Uncharacterized protein</fullName>
    </submittedName>
</protein>
<reference evidence="1" key="2">
    <citation type="submission" date="2025-03" db="EMBL/GenBank/DDBJ databases">
        <authorList>
            <consortium name="ELIXIR-Norway"/>
            <consortium name="Elixir Norway"/>
        </authorList>
    </citation>
    <scope>NUCLEOTIDE SEQUENCE</scope>
</reference>
<evidence type="ECO:0000313" key="2">
    <source>
        <dbReference type="Proteomes" id="UP001162501"/>
    </source>
</evidence>
<sequence>MSGVKSGHLAAPRLAPELCPPFFSHSQATPASCPAETGGRQRRNSGARAAARGTARPARHLDPPGTAWSLAAGRTGLGNLAPRAHGEGAGVWGELEGRADATPGGACEWQSGWAPFYRVQVRSARAAQLGQLGECRRPRPITFPFSLSLPPILPPGSLPSKEAPAGSYRLLLQFPPPGPSPDRNQPLAPEFRLERG</sequence>
<proteinExistence type="predicted"/>
<gene>
    <name evidence="1" type="ORF">MRATA1EN22A_LOCUS12905</name>
</gene>
<reference evidence="1" key="1">
    <citation type="submission" date="2023-05" db="EMBL/GenBank/DDBJ databases">
        <authorList>
            <consortium name="ELIXIR-Norway"/>
        </authorList>
    </citation>
    <scope>NUCLEOTIDE SEQUENCE</scope>
</reference>
<dbReference type="EMBL" id="OX596106">
    <property type="protein sequence ID" value="CAN0157846.1"/>
    <property type="molecule type" value="Genomic_DNA"/>
</dbReference>
<evidence type="ECO:0000313" key="1">
    <source>
        <dbReference type="EMBL" id="CAN0157846.1"/>
    </source>
</evidence>
<organism evidence="1 2">
    <name type="scientific">Rangifer tarandus platyrhynchus</name>
    <name type="common">Svalbard reindeer</name>
    <dbReference type="NCBI Taxonomy" id="3082113"/>
    <lineage>
        <taxon>Eukaryota</taxon>
        <taxon>Metazoa</taxon>
        <taxon>Chordata</taxon>
        <taxon>Craniata</taxon>
        <taxon>Vertebrata</taxon>
        <taxon>Euteleostomi</taxon>
        <taxon>Mammalia</taxon>
        <taxon>Eutheria</taxon>
        <taxon>Laurasiatheria</taxon>
        <taxon>Artiodactyla</taxon>
        <taxon>Ruminantia</taxon>
        <taxon>Pecora</taxon>
        <taxon>Cervidae</taxon>
        <taxon>Odocoileinae</taxon>
        <taxon>Rangifer</taxon>
    </lineage>
</organism>
<dbReference type="Proteomes" id="UP001162501">
    <property type="component" value="Chromosome 22"/>
</dbReference>
<name>A0AC59Z1L0_RANTA</name>